<evidence type="ECO:0000256" key="3">
    <source>
        <dbReference type="ARBA" id="ARBA00023163"/>
    </source>
</evidence>
<dbReference type="NCBIfam" id="TIGR02989">
    <property type="entry name" value="Sig-70_gvs1"/>
    <property type="match status" value="1"/>
</dbReference>
<feature type="region of interest" description="Disordered" evidence="4">
    <location>
        <begin position="1"/>
        <end position="20"/>
    </location>
</feature>
<dbReference type="Pfam" id="PF04542">
    <property type="entry name" value="Sigma70_r2"/>
    <property type="match status" value="1"/>
</dbReference>
<feature type="domain" description="RNA polymerase sigma-70 region 2" evidence="5">
    <location>
        <begin position="25"/>
        <end position="81"/>
    </location>
</feature>
<dbReference type="Gene3D" id="1.10.10.10">
    <property type="entry name" value="Winged helix-like DNA-binding domain superfamily/Winged helix DNA-binding domain"/>
    <property type="match status" value="1"/>
</dbReference>
<dbReference type="GO" id="GO:0006352">
    <property type="term" value="P:DNA-templated transcription initiation"/>
    <property type="evidence" value="ECO:0007669"/>
    <property type="project" value="InterPro"/>
</dbReference>
<dbReference type="Gene3D" id="1.10.1740.10">
    <property type="match status" value="1"/>
</dbReference>
<keyword evidence="2" id="KW-0731">Sigma factor</keyword>
<dbReference type="InterPro" id="IPR014331">
    <property type="entry name" value="RNA_pol_sigma70_ECF_RHOBA"/>
</dbReference>
<reference evidence="6 7" key="1">
    <citation type="submission" date="2020-12" db="EMBL/GenBank/DDBJ databases">
        <title>Sulforoseuscoccus oceanibium gen. nov., sp. nov., a representative of the phylum Verrucomicrobia with special cytoplasmic membrane, and proposal of Sulforoseuscoccusaceae fam. nov.</title>
        <authorList>
            <person name="Xi F."/>
        </authorList>
    </citation>
    <scope>NUCLEOTIDE SEQUENCE [LARGE SCALE GENOMIC DNA]</scope>
    <source>
        <strain evidence="6 7">T37</strain>
    </source>
</reference>
<dbReference type="PANTHER" id="PTHR43133">
    <property type="entry name" value="RNA POLYMERASE ECF-TYPE SIGMA FACTO"/>
    <property type="match status" value="1"/>
</dbReference>
<dbReference type="InterPro" id="IPR014284">
    <property type="entry name" value="RNA_pol_sigma-70_dom"/>
</dbReference>
<dbReference type="AlphaFoldDB" id="A0A6B3LDS7"/>
<evidence type="ECO:0000259" key="5">
    <source>
        <dbReference type="Pfam" id="PF04542"/>
    </source>
</evidence>
<dbReference type="EMBL" id="CP066776">
    <property type="protein sequence ID" value="QQL44466.1"/>
    <property type="molecule type" value="Genomic_DNA"/>
</dbReference>
<dbReference type="GO" id="GO:0016987">
    <property type="term" value="F:sigma factor activity"/>
    <property type="evidence" value="ECO:0007669"/>
    <property type="project" value="UniProtKB-KW"/>
</dbReference>
<evidence type="ECO:0000313" key="7">
    <source>
        <dbReference type="Proteomes" id="UP000475117"/>
    </source>
</evidence>
<evidence type="ECO:0000256" key="1">
    <source>
        <dbReference type="ARBA" id="ARBA00023015"/>
    </source>
</evidence>
<dbReference type="PANTHER" id="PTHR43133:SF51">
    <property type="entry name" value="RNA POLYMERASE SIGMA FACTOR"/>
    <property type="match status" value="1"/>
</dbReference>
<dbReference type="SUPFAM" id="SSF88946">
    <property type="entry name" value="Sigma2 domain of RNA polymerase sigma factors"/>
    <property type="match status" value="1"/>
</dbReference>
<dbReference type="Proteomes" id="UP000475117">
    <property type="component" value="Chromosome"/>
</dbReference>
<feature type="compositionally biased region" description="Polar residues" evidence="4">
    <location>
        <begin position="1"/>
        <end position="10"/>
    </location>
</feature>
<keyword evidence="7" id="KW-1185">Reference proteome</keyword>
<name>A0A6B3LDS7_9BACT</name>
<dbReference type="InterPro" id="IPR036388">
    <property type="entry name" value="WH-like_DNA-bd_sf"/>
</dbReference>
<keyword evidence="1" id="KW-0805">Transcription regulation</keyword>
<dbReference type="InterPro" id="IPR007627">
    <property type="entry name" value="RNA_pol_sigma70_r2"/>
</dbReference>
<dbReference type="InterPro" id="IPR013325">
    <property type="entry name" value="RNA_pol_sigma_r2"/>
</dbReference>
<accession>A0A6B3LDS7</accession>
<gene>
    <name evidence="6" type="ORF">G3M56_011305</name>
</gene>
<dbReference type="KEGG" id="soa:G3M56_011305"/>
<sequence>MAAQSNQPEESTGDHLDDQGVTLRIEELRPALLAYVTSLTRSSEAAEDIVQETQVFLWTNRDDFQQGTNFKAWAYKVAYFKTMAWRRDSIRRGEVVFSEAMTQTLAAAAANHYSNEHERLEALDDCLKELTPAHQRLVMARYASSHGVLTRHANTVGKSINTIHKMVSRIRSTLRDCIQRKLSHHRP</sequence>
<evidence type="ECO:0000256" key="4">
    <source>
        <dbReference type="SAM" id="MobiDB-lite"/>
    </source>
</evidence>
<protein>
    <submittedName>
        <fullName evidence="6">Sigma-70 family RNA polymerase sigma factor</fullName>
    </submittedName>
</protein>
<keyword evidence="3" id="KW-0804">Transcription</keyword>
<organism evidence="6 7">
    <name type="scientific">Sulfuriroseicoccus oceanibius</name>
    <dbReference type="NCBI Taxonomy" id="2707525"/>
    <lineage>
        <taxon>Bacteria</taxon>
        <taxon>Pseudomonadati</taxon>
        <taxon>Verrucomicrobiota</taxon>
        <taxon>Verrucomicrobiia</taxon>
        <taxon>Verrucomicrobiales</taxon>
        <taxon>Verrucomicrobiaceae</taxon>
        <taxon>Sulfuriroseicoccus</taxon>
    </lineage>
</organism>
<dbReference type="InterPro" id="IPR039425">
    <property type="entry name" value="RNA_pol_sigma-70-like"/>
</dbReference>
<dbReference type="NCBIfam" id="TIGR02937">
    <property type="entry name" value="sigma70-ECF"/>
    <property type="match status" value="1"/>
</dbReference>
<dbReference type="RefSeq" id="WP_164365070.1">
    <property type="nucleotide sequence ID" value="NZ_CP066776.1"/>
</dbReference>
<proteinExistence type="predicted"/>
<evidence type="ECO:0000256" key="2">
    <source>
        <dbReference type="ARBA" id="ARBA00023082"/>
    </source>
</evidence>
<evidence type="ECO:0000313" key="6">
    <source>
        <dbReference type="EMBL" id="QQL44466.1"/>
    </source>
</evidence>